<gene>
    <name evidence="1" type="ORF">NCTC12195_01094</name>
</gene>
<dbReference type="Proteomes" id="UP000255277">
    <property type="component" value="Unassembled WGS sequence"/>
</dbReference>
<organism evidence="1 2">
    <name type="scientific">Staphylococcus gallinarum</name>
    <dbReference type="NCBI Taxonomy" id="1293"/>
    <lineage>
        <taxon>Bacteria</taxon>
        <taxon>Bacillati</taxon>
        <taxon>Bacillota</taxon>
        <taxon>Bacilli</taxon>
        <taxon>Bacillales</taxon>
        <taxon>Staphylococcaceae</taxon>
        <taxon>Staphylococcus</taxon>
    </lineage>
</organism>
<reference evidence="1 2" key="1">
    <citation type="submission" date="2018-06" db="EMBL/GenBank/DDBJ databases">
        <authorList>
            <consortium name="Pathogen Informatics"/>
            <person name="Doyle S."/>
        </authorList>
    </citation>
    <scope>NUCLEOTIDE SEQUENCE [LARGE SCALE GENOMIC DNA]</scope>
    <source>
        <strain evidence="1 2">NCTC12195</strain>
    </source>
</reference>
<proteinExistence type="predicted"/>
<protein>
    <submittedName>
        <fullName evidence="1">Uncharacterized protein</fullName>
    </submittedName>
</protein>
<sequence>MVAAAPVGEAIAEDNPAANKPILIANGAALPNTGSNGPASWMILVTSLPLIKVAAAIRIAAEIIPPIEIDIIVSQRANF</sequence>
<accession>A0A380FDK4</accession>
<dbReference type="EMBL" id="UHDK01000001">
    <property type="protein sequence ID" value="SUM31659.1"/>
    <property type="molecule type" value="Genomic_DNA"/>
</dbReference>
<name>A0A380FDK4_STAGA</name>
<evidence type="ECO:0000313" key="2">
    <source>
        <dbReference type="Proteomes" id="UP000255277"/>
    </source>
</evidence>
<dbReference type="AlphaFoldDB" id="A0A380FDK4"/>
<evidence type="ECO:0000313" key="1">
    <source>
        <dbReference type="EMBL" id="SUM31659.1"/>
    </source>
</evidence>